<feature type="domain" description="DUF676" evidence="2">
    <location>
        <begin position="544"/>
        <end position="731"/>
    </location>
</feature>
<dbReference type="SUPFAM" id="SSF53474">
    <property type="entry name" value="alpha/beta-Hydrolases"/>
    <property type="match status" value="1"/>
</dbReference>
<evidence type="ECO:0000259" key="2">
    <source>
        <dbReference type="Pfam" id="PF05057"/>
    </source>
</evidence>
<keyword evidence="4" id="KW-1185">Reference proteome</keyword>
<organism evidence="3 4">
    <name type="scientific">Euplotes crassus</name>
    <dbReference type="NCBI Taxonomy" id="5936"/>
    <lineage>
        <taxon>Eukaryota</taxon>
        <taxon>Sar</taxon>
        <taxon>Alveolata</taxon>
        <taxon>Ciliophora</taxon>
        <taxon>Intramacronucleata</taxon>
        <taxon>Spirotrichea</taxon>
        <taxon>Hypotrichia</taxon>
        <taxon>Euplotida</taxon>
        <taxon>Euplotidae</taxon>
        <taxon>Moneuplotes</taxon>
    </lineage>
</organism>
<comment type="caution">
    <text evidence="3">The sequence shown here is derived from an EMBL/GenBank/DDBJ whole genome shotgun (WGS) entry which is preliminary data.</text>
</comment>
<gene>
    <name evidence="3" type="ORF">ECRASSUSDP1_LOCUS27401</name>
</gene>
<evidence type="ECO:0000313" key="4">
    <source>
        <dbReference type="Proteomes" id="UP001295684"/>
    </source>
</evidence>
<feature type="compositionally biased region" description="Basic and acidic residues" evidence="1">
    <location>
        <begin position="327"/>
        <end position="345"/>
    </location>
</feature>
<dbReference type="Gene3D" id="3.40.50.1820">
    <property type="entry name" value="alpha/beta hydrolase"/>
    <property type="match status" value="1"/>
</dbReference>
<protein>
    <recommendedName>
        <fullName evidence="2">DUF676 domain-containing protein</fullName>
    </recommendedName>
</protein>
<feature type="region of interest" description="Disordered" evidence="1">
    <location>
        <begin position="327"/>
        <end position="353"/>
    </location>
</feature>
<proteinExistence type="predicted"/>
<dbReference type="AlphaFoldDB" id="A0AAD1Y7B0"/>
<dbReference type="Pfam" id="PF05057">
    <property type="entry name" value="DUF676"/>
    <property type="match status" value="1"/>
</dbReference>
<accession>A0AAD1Y7B0</accession>
<name>A0AAD1Y7B0_EUPCR</name>
<reference evidence="3" key="1">
    <citation type="submission" date="2023-07" db="EMBL/GenBank/DDBJ databases">
        <authorList>
            <consortium name="AG Swart"/>
            <person name="Singh M."/>
            <person name="Singh A."/>
            <person name="Seah K."/>
            <person name="Emmerich C."/>
        </authorList>
    </citation>
    <scope>NUCLEOTIDE SEQUENCE</scope>
    <source>
        <strain evidence="3">DP1</strain>
    </source>
</reference>
<dbReference type="InterPro" id="IPR029058">
    <property type="entry name" value="AB_hydrolase_fold"/>
</dbReference>
<dbReference type="InterPro" id="IPR044294">
    <property type="entry name" value="Lipase-like"/>
</dbReference>
<evidence type="ECO:0000256" key="1">
    <source>
        <dbReference type="SAM" id="MobiDB-lite"/>
    </source>
</evidence>
<evidence type="ECO:0000313" key="3">
    <source>
        <dbReference type="EMBL" id="CAI2385814.1"/>
    </source>
</evidence>
<sequence>MSLKANVQIAVLVSAFRTMGVCEQGDYYCEVRFYIETPIARYYANPVQREGIRESILHLKESRVINRDMIDVIPERSQCRKKYTTQIMRIRYNLEECNMNELVFFTHEIDLPKVETSDDWLSVYIPLNIEVKLFKLETYDEMDIQDYQEVSTKSFRVGDIVEGIFKATPVVFDSPYSCILSTSVFVLIKNISFSARSKMRKEFDQPIFERRDTRRVTYKTSREANKCNIYSMTSFTENDLYDEDPPENFLELLFPDDDEEVSVEDAQNAYEMACNLMIWHFNKMRETYKEFYSHLKPKRKVHLPETPAFIKPKKEFRKDLFIKQEEEPVGKVQEEEEKLSSDKSSTESNSVSIGPRVRIEEEKETTFKDKISEAWDYFTNKVADIFRETRDVVMIPKAKVAKIIEGEIYKLNRDIVKGWEFLIDLSRTHPVYIKRYHENKYWRLYNRVIEEKRMISREIHQLDEIVPTKELDEIAAEMKQLRVDYLQSTGLETARGLIGEKCIYRENNTPIFYEEVLERKGGFKKSATKTMTEKDDKFAEIFEDSIHVVFLIHGFGGKSKDMQKLSNILALRCPKIRPIICKSVEKNADDPKFNIEKLGHELAKEVEDEIVNECQGYDKLKMSFIGHSMGGLVIRYALRHLRKYKDNLETLMTLGTPHCGYMHSKSSLISYGIWVLDKVVANPLLNEIRLGDSKDVKESRLYKLSQSPEIGYFKEILMFGSDQDTFASIETSLIKATARMKKLKKYDSFQEMQDNIQESLLSGKKKKRITLVTVDLQLKHDSLGAYIGRKAHIEFLSNVELAKMIMSRYSYAFDL</sequence>
<dbReference type="EMBL" id="CAMPGE010028277">
    <property type="protein sequence ID" value="CAI2385814.1"/>
    <property type="molecule type" value="Genomic_DNA"/>
</dbReference>
<dbReference type="InterPro" id="IPR007751">
    <property type="entry name" value="DUF676_lipase-like"/>
</dbReference>
<dbReference type="PANTHER" id="PTHR12482:SF5">
    <property type="entry name" value="DUF676 DOMAIN-CONTAINING PROTEIN"/>
    <property type="match status" value="1"/>
</dbReference>
<dbReference type="Proteomes" id="UP001295684">
    <property type="component" value="Unassembled WGS sequence"/>
</dbReference>
<dbReference type="PANTHER" id="PTHR12482">
    <property type="entry name" value="LIPASE ROG1-RELATED-RELATED"/>
    <property type="match status" value="1"/>
</dbReference>